<dbReference type="PaxDb" id="547559-Nmag_2812"/>
<dbReference type="GeneID" id="8825668"/>
<dbReference type="Proteomes" id="UP000001879">
    <property type="component" value="Chromosome"/>
</dbReference>
<accession>D3SZV6</accession>
<dbReference type="OrthoDB" id="197996at2157"/>
<reference evidence="2 3" key="2">
    <citation type="journal article" date="2012" name="BMC Genomics">
        <title>A comparative genomics perspective on the genetic content of the alkaliphilic haloarchaeon Natrialba magadii ATCC 43099T.</title>
        <authorList>
            <person name="Siddaramappa S."/>
            <person name="Challacombe J.F."/>
            <person name="Decastro R.E."/>
            <person name="Pfeiffer F."/>
            <person name="Sastre D.E."/>
            <person name="Gimenez M.I."/>
            <person name="Paggi R.A."/>
            <person name="Detter J.C."/>
            <person name="Davenport K.W."/>
            <person name="Goodwin L.A."/>
            <person name="Kyrpides N."/>
            <person name="Tapia R."/>
            <person name="Pitluck S."/>
            <person name="Lucas S."/>
            <person name="Woyke T."/>
            <person name="Maupin-Furlow J.A."/>
        </authorList>
    </citation>
    <scope>NUCLEOTIDE SEQUENCE [LARGE SCALE GENOMIC DNA]</scope>
    <source>
        <strain evidence="3">ATCC 43099 / DSM 3394 / CCM 3739 / CIP 104546 / IAM 13178 / JCM 8861 / NBRC 102185 / NCIMB 2190 / MS3</strain>
    </source>
</reference>
<name>D3SZV6_NATMM</name>
<sequence>MGLFDLMLGSSEPGEQGVEGQSYTLPKETHDFVYPIAVRREEVVAFEKLIEAEADAPYIEEETEELQDVFDDVLGDAGIDASDLAEQKRQTRRVVEPVIEHWREQVGAAGERTSESADDSSHTDSNTDASSHTDSNTITTVYARPGTDDRLLAFTKLCKQRDDQPDDPFELPDSFADAAALLTRLQDATDSQYRAVVHTDLLE</sequence>
<dbReference type="AlphaFoldDB" id="D3SZV6"/>
<keyword evidence="3" id="KW-1185">Reference proteome</keyword>
<dbReference type="HOGENOM" id="CLU_106156_0_0_2"/>
<gene>
    <name evidence="2" type="ordered locus">Nmag_2812</name>
</gene>
<dbReference type="EMBL" id="CP001932">
    <property type="protein sequence ID" value="ADD06366.1"/>
    <property type="molecule type" value="Genomic_DNA"/>
</dbReference>
<dbReference type="KEGG" id="nmg:Nmag_2812"/>
<feature type="compositionally biased region" description="Polar residues" evidence="1">
    <location>
        <begin position="123"/>
        <end position="140"/>
    </location>
</feature>
<evidence type="ECO:0000256" key="1">
    <source>
        <dbReference type="SAM" id="MobiDB-lite"/>
    </source>
</evidence>
<feature type="region of interest" description="Disordered" evidence="1">
    <location>
        <begin position="106"/>
        <end position="140"/>
    </location>
</feature>
<evidence type="ECO:0000313" key="2">
    <source>
        <dbReference type="EMBL" id="ADD06366.1"/>
    </source>
</evidence>
<organism evidence="2 3">
    <name type="scientific">Natrialba magadii (strain ATCC 43099 / DSM 3394 / CCM 3739 / CIP 104546 / IAM 13178 / JCM 8861 / NBRC 102185 / NCIMB 2190 / MS3)</name>
    <name type="common">Natronobacterium magadii</name>
    <dbReference type="NCBI Taxonomy" id="547559"/>
    <lineage>
        <taxon>Archaea</taxon>
        <taxon>Methanobacteriati</taxon>
        <taxon>Methanobacteriota</taxon>
        <taxon>Stenosarchaea group</taxon>
        <taxon>Halobacteria</taxon>
        <taxon>Halobacteriales</taxon>
        <taxon>Natrialbaceae</taxon>
        <taxon>Natrialba</taxon>
    </lineage>
</organism>
<feature type="region of interest" description="Disordered" evidence="1">
    <location>
        <begin position="1"/>
        <end position="23"/>
    </location>
</feature>
<feature type="compositionally biased region" description="Basic and acidic residues" evidence="1">
    <location>
        <begin position="112"/>
        <end position="122"/>
    </location>
</feature>
<evidence type="ECO:0000313" key="3">
    <source>
        <dbReference type="Proteomes" id="UP000001879"/>
    </source>
</evidence>
<dbReference type="RefSeq" id="WP_012996733.1">
    <property type="nucleotide sequence ID" value="NC_013922.1"/>
</dbReference>
<proteinExistence type="predicted"/>
<dbReference type="eggNOG" id="arCOG08899">
    <property type="taxonomic scope" value="Archaea"/>
</dbReference>
<reference evidence="3" key="1">
    <citation type="submission" date="2010-02" db="EMBL/GenBank/DDBJ databases">
        <title>Complete sequence of chromosome of Natrialba magadii ATCC 43099.</title>
        <authorList>
            <consortium name="US DOE Joint Genome Institute"/>
            <person name="Lucas S."/>
            <person name="Copeland A."/>
            <person name="Lapidus A."/>
            <person name="Cheng J.-F."/>
            <person name="Bruce D."/>
            <person name="Goodwin L."/>
            <person name="Pitluck S."/>
            <person name="Davenport K."/>
            <person name="Saunders E."/>
            <person name="Detter J.C."/>
            <person name="Han C."/>
            <person name="Tapia R."/>
            <person name="Land M."/>
            <person name="Hauser L."/>
            <person name="Kyrpides N."/>
            <person name="Mikhailova N."/>
            <person name="De Castro R.E."/>
            <person name="Maupin-Furlow J.A."/>
            <person name="Woyke T."/>
        </authorList>
    </citation>
    <scope>NUCLEOTIDE SEQUENCE [LARGE SCALE GENOMIC DNA]</scope>
    <source>
        <strain evidence="3">ATCC 43099 / DSM 3394 / CCM 3739 / CIP 104546 / IAM 13178 / JCM 8861 / NBRC 102185 / NCIMB 2190 / MS3</strain>
    </source>
</reference>
<protein>
    <submittedName>
        <fullName evidence="2">Uncharacterized protein</fullName>
    </submittedName>
</protein>